<dbReference type="GeneID" id="28829344"/>
<dbReference type="AlphaFoldDB" id="A0A194XGT5"/>
<sequence>MPQCTPFFYTPPGFVHPEKNMLKHLKHLVINEVMTTTLVTILAQFECLEEVIIKKKYILRPNGGLIKRRDPVTKKRVAQSQDTTDLEAEWLRSGVEVAAARERNDKELKMATGSHTFKLPELSFVNSRRDWQPTWFFKFRARKAKELTVLEEK</sequence>
<gene>
    <name evidence="1" type="ORF">LY89DRAFT_731782</name>
</gene>
<dbReference type="InParanoid" id="A0A194XGT5"/>
<proteinExistence type="predicted"/>
<accession>A0A194XGT5</accession>
<keyword evidence="2" id="KW-1185">Reference proteome</keyword>
<dbReference type="EMBL" id="KQ947411">
    <property type="protein sequence ID" value="KUJ19383.1"/>
    <property type="molecule type" value="Genomic_DNA"/>
</dbReference>
<name>A0A194XGT5_MOLSC</name>
<protein>
    <submittedName>
        <fullName evidence="1">Uncharacterized protein</fullName>
    </submittedName>
</protein>
<dbReference type="RefSeq" id="XP_018073738.1">
    <property type="nucleotide sequence ID" value="XM_018219618.1"/>
</dbReference>
<evidence type="ECO:0000313" key="2">
    <source>
        <dbReference type="Proteomes" id="UP000070700"/>
    </source>
</evidence>
<reference evidence="1 2" key="1">
    <citation type="submission" date="2015-10" db="EMBL/GenBank/DDBJ databases">
        <title>Full genome of DAOMC 229536 Phialocephala scopiformis, a fungal endophyte of spruce producing the potent anti-insectan compound rugulosin.</title>
        <authorList>
            <consortium name="DOE Joint Genome Institute"/>
            <person name="Walker A.K."/>
            <person name="Frasz S.L."/>
            <person name="Seifert K.A."/>
            <person name="Miller J.D."/>
            <person name="Mondo S.J."/>
            <person name="Labutti K."/>
            <person name="Lipzen A."/>
            <person name="Dockter R."/>
            <person name="Kennedy M."/>
            <person name="Grigoriev I.V."/>
            <person name="Spatafora J.W."/>
        </authorList>
    </citation>
    <scope>NUCLEOTIDE SEQUENCE [LARGE SCALE GENOMIC DNA]</scope>
    <source>
        <strain evidence="1 2">CBS 120377</strain>
    </source>
</reference>
<dbReference type="KEGG" id="psco:LY89DRAFT_731782"/>
<evidence type="ECO:0000313" key="1">
    <source>
        <dbReference type="EMBL" id="KUJ19383.1"/>
    </source>
</evidence>
<organism evidence="1 2">
    <name type="scientific">Mollisia scopiformis</name>
    <name type="common">Conifer needle endophyte fungus</name>
    <name type="synonym">Phialocephala scopiformis</name>
    <dbReference type="NCBI Taxonomy" id="149040"/>
    <lineage>
        <taxon>Eukaryota</taxon>
        <taxon>Fungi</taxon>
        <taxon>Dikarya</taxon>
        <taxon>Ascomycota</taxon>
        <taxon>Pezizomycotina</taxon>
        <taxon>Leotiomycetes</taxon>
        <taxon>Helotiales</taxon>
        <taxon>Mollisiaceae</taxon>
        <taxon>Mollisia</taxon>
    </lineage>
</organism>
<dbReference type="Proteomes" id="UP000070700">
    <property type="component" value="Unassembled WGS sequence"/>
</dbReference>